<feature type="binding site" evidence="9">
    <location>
        <begin position="275"/>
        <end position="277"/>
    </location>
    <ligand>
        <name>2-[(2R,5Z)-2-carboxy-4-methylthiazol-5(2H)-ylidene]ethyl phosphate</name>
        <dbReference type="ChEBI" id="CHEBI:62899"/>
    </ligand>
</feature>
<evidence type="ECO:0000313" key="14">
    <source>
        <dbReference type="EMBL" id="ACA60510.1"/>
    </source>
</evidence>
<evidence type="ECO:0000259" key="12">
    <source>
        <dbReference type="Pfam" id="PF02581"/>
    </source>
</evidence>
<accession>B1I673</accession>
<evidence type="ECO:0000256" key="6">
    <source>
        <dbReference type="ARBA" id="ARBA00047334"/>
    </source>
</evidence>
<evidence type="ECO:0000313" key="15">
    <source>
        <dbReference type="Proteomes" id="UP000008544"/>
    </source>
</evidence>
<reference evidence="14 15" key="2">
    <citation type="journal article" date="2008" name="Science">
        <title>Environmental genomics reveals a single-species ecosystem deep within Earth.</title>
        <authorList>
            <person name="Chivian D."/>
            <person name="Brodie E.L."/>
            <person name="Alm E.J."/>
            <person name="Culley D.E."/>
            <person name="Dehal P.S."/>
            <person name="Desantis T.Z."/>
            <person name="Gihring T.M."/>
            <person name="Lapidus A."/>
            <person name="Lin L.H."/>
            <person name="Lowry S.R."/>
            <person name="Moser D.P."/>
            <person name="Richardson P.M."/>
            <person name="Southam G."/>
            <person name="Wanger G."/>
            <person name="Pratt L.M."/>
            <person name="Andersen G.L."/>
            <person name="Hazen T.C."/>
            <person name="Brockman F.J."/>
            <person name="Arkin A.P."/>
            <person name="Onstott T.C."/>
        </authorList>
    </citation>
    <scope>NUCLEOTIDE SEQUENCE [LARGE SCALE GENOMIC DNA]</scope>
    <source>
        <strain evidence="14 15">MP104C</strain>
    </source>
</reference>
<evidence type="ECO:0000256" key="3">
    <source>
        <dbReference type="ARBA" id="ARBA00022723"/>
    </source>
</evidence>
<comment type="caution">
    <text evidence="9">Lacks conserved residue(s) required for the propagation of feature annotation.</text>
</comment>
<feature type="domain" description="ThiD2" evidence="13">
    <location>
        <begin position="6"/>
        <end position="128"/>
    </location>
</feature>
<dbReference type="InterPro" id="IPR022998">
    <property type="entry name" value="ThiamineP_synth_TenI"/>
</dbReference>
<sequence length="352" mass="37540">MREICRIADVNFNRAREGLRVVEEACRFVLADPGLTARIKELRHRLSVLEEAFPGGRLALLAARDISGDVGAPAPENRPRDNIFAAAGAGWKRAQEAARVLEELSREADPAPARHFKEFRFALYAAEREWTLTSAAWGRKAAFDRVRLYLVAGRADTGGRPLVEVVRAAVAGGAGAFQLREKNMETRELTALAAELCAVVRSAGALFLVNDRVDVAAAVDADGVHLGQDDLPVEAARRLLGLGKLIGVSVHSPAQAREAWEQGADYVGLGAVFPTATKPEARAVSLSRLSELAAGVDLPSVAIGGIDLSNIKEVLRAGFRRVAVVRAVAGAPDPNLAAAALCEAINEVWGDH</sequence>
<evidence type="ECO:0000256" key="7">
    <source>
        <dbReference type="ARBA" id="ARBA00047851"/>
    </source>
</evidence>
<evidence type="ECO:0000256" key="1">
    <source>
        <dbReference type="ARBA" id="ARBA00005165"/>
    </source>
</evidence>
<dbReference type="InterPro" id="IPR036206">
    <property type="entry name" value="ThiamineP_synth_sf"/>
</dbReference>
<feature type="binding site" evidence="9">
    <location>
        <position position="278"/>
    </location>
    <ligand>
        <name>4-amino-2-methyl-5-(diphosphooxymethyl)pyrimidine</name>
        <dbReference type="ChEBI" id="CHEBI:57841"/>
    </ligand>
</feature>
<dbReference type="Proteomes" id="UP000008544">
    <property type="component" value="Chromosome"/>
</dbReference>
<name>B1I673_DESAP</name>
<reference evidence="15" key="1">
    <citation type="submission" date="2007-10" db="EMBL/GenBank/DDBJ databases">
        <title>Complete sequence of chromosome of Desulforudis audaxviator MP104C.</title>
        <authorList>
            <person name="Copeland A."/>
            <person name="Lucas S."/>
            <person name="Lapidus A."/>
            <person name="Barry K."/>
            <person name="Glavina del Rio T."/>
            <person name="Dalin E."/>
            <person name="Tice H."/>
            <person name="Bruce D."/>
            <person name="Pitluck S."/>
            <person name="Lowry S.R."/>
            <person name="Larimer F."/>
            <person name="Land M.L."/>
            <person name="Hauser L."/>
            <person name="Kyrpides N."/>
            <person name="Ivanova N.N."/>
            <person name="Richardson P."/>
        </authorList>
    </citation>
    <scope>NUCLEOTIDE SEQUENCE [LARGE SCALE GENOMIC DNA]</scope>
    <source>
        <strain evidence="15">MP104C</strain>
    </source>
</reference>
<feature type="domain" description="Thiamine phosphate synthase/TenI" evidence="12">
    <location>
        <begin position="148"/>
        <end position="328"/>
    </location>
</feature>
<dbReference type="OrthoDB" id="9812206at2"/>
<dbReference type="GO" id="GO:0000287">
    <property type="term" value="F:magnesium ion binding"/>
    <property type="evidence" value="ECO:0007669"/>
    <property type="project" value="UniProtKB-UniRule"/>
</dbReference>
<dbReference type="NCBIfam" id="TIGR00693">
    <property type="entry name" value="thiE"/>
    <property type="match status" value="1"/>
</dbReference>
<feature type="binding site" evidence="9">
    <location>
        <position position="249"/>
    </location>
    <ligand>
        <name>4-amino-2-methyl-5-(diphosphooxymethyl)pyrimidine</name>
        <dbReference type="ChEBI" id="CHEBI:57841"/>
    </ligand>
</feature>
<keyword evidence="2 9" id="KW-0808">Transferase</keyword>
<comment type="similarity">
    <text evidence="9 10">Belongs to the thiamine-phosphate synthase family.</text>
</comment>
<keyword evidence="5 9" id="KW-0784">Thiamine biosynthesis</keyword>
<dbReference type="KEGG" id="dau:Daud_2019"/>
<evidence type="ECO:0000256" key="10">
    <source>
        <dbReference type="RuleBase" id="RU003826"/>
    </source>
</evidence>
<feature type="binding site" evidence="9">
    <location>
        <begin position="178"/>
        <end position="182"/>
    </location>
    <ligand>
        <name>4-amino-2-methyl-5-(diphosphooxymethyl)pyrimidine</name>
        <dbReference type="ChEBI" id="CHEBI:57841"/>
    </ligand>
</feature>
<keyword evidence="4 9" id="KW-0460">Magnesium</keyword>
<feature type="binding site" evidence="9">
    <location>
        <position position="211"/>
    </location>
    <ligand>
        <name>Mg(2+)</name>
        <dbReference type="ChEBI" id="CHEBI:18420"/>
    </ligand>
</feature>
<dbReference type="FunFam" id="3.20.20.70:FF:000096">
    <property type="entry name" value="Thiamine-phosphate synthase"/>
    <property type="match status" value="1"/>
</dbReference>
<dbReference type="Gene3D" id="3.20.20.70">
    <property type="entry name" value="Aldolase class I"/>
    <property type="match status" value="1"/>
</dbReference>
<dbReference type="AlphaFoldDB" id="B1I673"/>
<protein>
    <recommendedName>
        <fullName evidence="9">Thiamine-phosphate synthase</fullName>
        <shortName evidence="9">TP synthase</shortName>
        <shortName evidence="9">TPS</shortName>
        <ecNumber evidence="9">2.5.1.3</ecNumber>
    </recommendedName>
    <alternativeName>
        <fullName evidence="9">Thiamine-phosphate pyrophosphorylase</fullName>
        <shortName evidence="9">TMP pyrophosphorylase</shortName>
        <shortName evidence="9">TMP-PPase</shortName>
    </alternativeName>
</protein>
<dbReference type="UniPathway" id="UPA00060">
    <property type="reaction ID" value="UER00141"/>
</dbReference>
<dbReference type="InterPro" id="IPR016229">
    <property type="entry name" value="TMP_synthase_cyanobac_bac"/>
</dbReference>
<evidence type="ECO:0000259" key="13">
    <source>
        <dbReference type="Pfam" id="PF17792"/>
    </source>
</evidence>
<organism evidence="14 15">
    <name type="scientific">Desulforudis audaxviator (strain MP104C)</name>
    <dbReference type="NCBI Taxonomy" id="477974"/>
    <lineage>
        <taxon>Bacteria</taxon>
        <taxon>Bacillati</taxon>
        <taxon>Bacillota</taxon>
        <taxon>Clostridia</taxon>
        <taxon>Thermoanaerobacterales</taxon>
        <taxon>Candidatus Desulforudaceae</taxon>
        <taxon>Candidatus Desulforudis</taxon>
    </lineage>
</organism>
<dbReference type="PANTHER" id="PTHR20857">
    <property type="entry name" value="THIAMINE-PHOSPHATE PYROPHOSPHORYLASE"/>
    <property type="match status" value="1"/>
</dbReference>
<keyword evidence="3 9" id="KW-0479">Metal-binding</keyword>
<dbReference type="GO" id="GO:0009229">
    <property type="term" value="P:thiamine diphosphate biosynthetic process"/>
    <property type="evidence" value="ECO:0007669"/>
    <property type="project" value="UniProtKB-UniRule"/>
</dbReference>
<dbReference type="Pfam" id="PF17792">
    <property type="entry name" value="ThiD2"/>
    <property type="match status" value="1"/>
</dbReference>
<dbReference type="Pfam" id="PF02581">
    <property type="entry name" value="TMP-TENI"/>
    <property type="match status" value="1"/>
</dbReference>
<comment type="pathway">
    <text evidence="1 9 11">Cofactor biosynthesis; thiamine diphosphate biosynthesis; thiamine phosphate from 4-amino-2-methyl-5-diphosphomethylpyrimidine and 4-methyl-5-(2-phosphoethyl)-thiazole: step 1/1.</text>
</comment>
<dbReference type="RefSeq" id="WP_012303085.1">
    <property type="nucleotide sequence ID" value="NC_010424.1"/>
</dbReference>
<dbReference type="CDD" id="cd00564">
    <property type="entry name" value="TMP_TenI"/>
    <property type="match status" value="1"/>
</dbReference>
<evidence type="ECO:0000256" key="2">
    <source>
        <dbReference type="ARBA" id="ARBA00022679"/>
    </source>
</evidence>
<dbReference type="PIRSF" id="PIRSF000512">
    <property type="entry name" value="TMP_PPase_Cyanobac_prd"/>
    <property type="match status" value="1"/>
</dbReference>
<comment type="catalytic activity">
    <reaction evidence="6 9 10">
        <text>4-methyl-5-(2-phosphooxyethyl)-thiazole + 4-amino-2-methyl-5-(diphosphooxymethyl)pyrimidine + H(+) = thiamine phosphate + diphosphate</text>
        <dbReference type="Rhea" id="RHEA:22328"/>
        <dbReference type="ChEBI" id="CHEBI:15378"/>
        <dbReference type="ChEBI" id="CHEBI:33019"/>
        <dbReference type="ChEBI" id="CHEBI:37575"/>
        <dbReference type="ChEBI" id="CHEBI:57841"/>
        <dbReference type="ChEBI" id="CHEBI:58296"/>
        <dbReference type="EC" id="2.5.1.3"/>
    </reaction>
</comment>
<evidence type="ECO:0000256" key="11">
    <source>
        <dbReference type="RuleBase" id="RU004253"/>
    </source>
</evidence>
<dbReference type="InterPro" id="IPR013785">
    <property type="entry name" value="Aldolase_TIM"/>
</dbReference>
<keyword evidence="15" id="KW-1185">Reference proteome</keyword>
<dbReference type="STRING" id="477974.Daud_2019"/>
<dbReference type="SUPFAM" id="SSF51391">
    <property type="entry name" value="Thiamin phosphate synthase"/>
    <property type="match status" value="1"/>
</dbReference>
<dbReference type="HAMAP" id="MF_00097">
    <property type="entry name" value="TMP_synthase"/>
    <property type="match status" value="1"/>
</dbReference>
<proteinExistence type="inferred from homology"/>
<gene>
    <name evidence="9" type="primary">thiE</name>
    <name evidence="14" type="ordered locus">Daud_2019</name>
</gene>
<dbReference type="EC" id="2.5.1.3" evidence="9"/>
<dbReference type="NCBIfam" id="NF002727">
    <property type="entry name" value="PRK02615.1"/>
    <property type="match status" value="1"/>
</dbReference>
<dbReference type="InterPro" id="IPR041397">
    <property type="entry name" value="ThiD2"/>
</dbReference>
<evidence type="ECO:0000256" key="4">
    <source>
        <dbReference type="ARBA" id="ARBA00022842"/>
    </source>
</evidence>
<dbReference type="GO" id="GO:0004789">
    <property type="term" value="F:thiamine-phosphate diphosphorylase activity"/>
    <property type="evidence" value="ECO:0007669"/>
    <property type="project" value="UniProtKB-UniRule"/>
</dbReference>
<comment type="catalytic activity">
    <reaction evidence="7 9 10">
        <text>2-(2-carboxy-4-methylthiazol-5-yl)ethyl phosphate + 4-amino-2-methyl-5-(diphosphooxymethyl)pyrimidine + 2 H(+) = thiamine phosphate + CO2 + diphosphate</text>
        <dbReference type="Rhea" id="RHEA:47848"/>
        <dbReference type="ChEBI" id="CHEBI:15378"/>
        <dbReference type="ChEBI" id="CHEBI:16526"/>
        <dbReference type="ChEBI" id="CHEBI:33019"/>
        <dbReference type="ChEBI" id="CHEBI:37575"/>
        <dbReference type="ChEBI" id="CHEBI:57841"/>
        <dbReference type="ChEBI" id="CHEBI:62890"/>
        <dbReference type="EC" id="2.5.1.3"/>
    </reaction>
</comment>
<evidence type="ECO:0000256" key="5">
    <source>
        <dbReference type="ARBA" id="ARBA00022977"/>
    </source>
</evidence>
<feature type="binding site" evidence="9">
    <location>
        <position position="230"/>
    </location>
    <ligand>
        <name>Mg(2+)</name>
        <dbReference type="ChEBI" id="CHEBI:18420"/>
    </ligand>
</feature>
<feature type="binding site" evidence="9">
    <location>
        <position position="210"/>
    </location>
    <ligand>
        <name>4-amino-2-methyl-5-(diphosphooxymethyl)pyrimidine</name>
        <dbReference type="ChEBI" id="CHEBI:57841"/>
    </ligand>
</feature>
<comment type="cofactor">
    <cofactor evidence="9">
        <name>Mg(2+)</name>
        <dbReference type="ChEBI" id="CHEBI:18420"/>
    </cofactor>
    <text evidence="9">Binds 1 Mg(2+) ion per subunit.</text>
</comment>
<dbReference type="InterPro" id="IPR034291">
    <property type="entry name" value="TMP_synthase"/>
</dbReference>
<comment type="catalytic activity">
    <reaction evidence="8 9 10">
        <text>2-[(2R,5Z)-2-carboxy-4-methylthiazol-5(2H)-ylidene]ethyl phosphate + 4-amino-2-methyl-5-(diphosphooxymethyl)pyrimidine + 2 H(+) = thiamine phosphate + CO2 + diphosphate</text>
        <dbReference type="Rhea" id="RHEA:47844"/>
        <dbReference type="ChEBI" id="CHEBI:15378"/>
        <dbReference type="ChEBI" id="CHEBI:16526"/>
        <dbReference type="ChEBI" id="CHEBI:33019"/>
        <dbReference type="ChEBI" id="CHEBI:37575"/>
        <dbReference type="ChEBI" id="CHEBI:57841"/>
        <dbReference type="ChEBI" id="CHEBI:62899"/>
        <dbReference type="EC" id="2.5.1.3"/>
    </reaction>
</comment>
<dbReference type="eggNOG" id="COG0352">
    <property type="taxonomic scope" value="Bacteria"/>
</dbReference>
<dbReference type="GO" id="GO:0005737">
    <property type="term" value="C:cytoplasm"/>
    <property type="evidence" value="ECO:0007669"/>
    <property type="project" value="TreeGrafter"/>
</dbReference>
<evidence type="ECO:0000256" key="8">
    <source>
        <dbReference type="ARBA" id="ARBA00047883"/>
    </source>
</evidence>
<dbReference type="PANTHER" id="PTHR20857:SF15">
    <property type="entry name" value="THIAMINE-PHOSPHATE SYNTHASE"/>
    <property type="match status" value="1"/>
</dbReference>
<dbReference type="HOGENOM" id="CLU_064900_0_0_9"/>
<dbReference type="GO" id="GO:0009228">
    <property type="term" value="P:thiamine biosynthetic process"/>
    <property type="evidence" value="ECO:0007669"/>
    <property type="project" value="UniProtKB-KW"/>
</dbReference>
<comment type="function">
    <text evidence="9">Condenses 4-methyl-5-(beta-hydroxyethyl)thiazole monophosphate (THZ-P) and 2-methyl-4-amino-5-hydroxymethyl pyrimidine pyrophosphate (HMP-PP) to form thiamine monophosphate (TMP).</text>
</comment>
<dbReference type="EMBL" id="CP000860">
    <property type="protein sequence ID" value="ACA60510.1"/>
    <property type="molecule type" value="Genomic_DNA"/>
</dbReference>
<feature type="binding site" evidence="9">
    <location>
        <position position="305"/>
    </location>
    <ligand>
        <name>2-[(2R,5Z)-2-carboxy-4-methylthiazol-5(2H)-ylidene]ethyl phosphate</name>
        <dbReference type="ChEBI" id="CHEBI:62899"/>
    </ligand>
</feature>
<evidence type="ECO:0000256" key="9">
    <source>
        <dbReference type="HAMAP-Rule" id="MF_00097"/>
    </source>
</evidence>